<comment type="catalytic activity">
    <reaction evidence="7">
        <text>ATP + H2O = ADP + phosphate + H(+)</text>
        <dbReference type="Rhea" id="RHEA:13065"/>
        <dbReference type="ChEBI" id="CHEBI:15377"/>
        <dbReference type="ChEBI" id="CHEBI:15378"/>
        <dbReference type="ChEBI" id="CHEBI:30616"/>
        <dbReference type="ChEBI" id="CHEBI:43474"/>
        <dbReference type="ChEBI" id="CHEBI:456216"/>
        <dbReference type="EC" id="3.6.4.13"/>
    </reaction>
</comment>
<dbReference type="Pfam" id="PF00271">
    <property type="entry name" value="Helicase_C"/>
    <property type="match status" value="1"/>
</dbReference>
<evidence type="ECO:0000256" key="1">
    <source>
        <dbReference type="ARBA" id="ARBA00022741"/>
    </source>
</evidence>
<sequence length="601" mass="68417">MDLFVINRHGDSKPEVTAEEETAKLATVLKRIERKKQQRIRQREREREKRQTPKKNPKQKTTVPKRPPKTPEADEFIEPQPKIKRPPDLKSFTILGASTAAKKPKADRVLPQWLANPTVISSDLQELTCKVSKLKELDKGLREQLKANGVKYLFPVQAEVIPWVLQSRQNADIMFPRDVCVSAPTGSGKTLAFVLPVVQTLKQFTVRKIRALVILPTQDLAEQVFKSFKLYTQGTRIEVGLVSGKQMFQAEQKQLVYFNECFGFVSKIDILVCTAGRLVNHLKSTNGFNLQALEFLIIDEADRVLESVQDDWLYHLEKHIYTIQNRKVLNVCTLQRQRAPQKLLFSATLTQDPEKIEKLSLFQPKLFTSSVVENSNESEEKPMILTGKYTTPKELTEKYIVCSKDVKPLVLYAFLKRENLTKTLVFTHSVESAHRLKILLKSLFKKRLKIEEISSNLKGKSRDEFISSFTKGEVDLLICTDFLARGIDLPGVNCVISYSAPKYLKTYIHRAGRTARAGESGLAVTLLHEEQVPAFKTLLKKEIEEVEVGVEELEGLSEKYKKALGKLKEAVNEEQKVGMESVLSKKKAFKKLKKKVINSVK</sequence>
<dbReference type="SMART" id="SM00487">
    <property type="entry name" value="DEXDc"/>
    <property type="match status" value="1"/>
</dbReference>
<feature type="domain" description="Helicase C-terminal" evidence="11">
    <location>
        <begin position="394"/>
        <end position="554"/>
    </location>
</feature>
<dbReference type="GO" id="GO:0005634">
    <property type="term" value="C:nucleus"/>
    <property type="evidence" value="ECO:0000318"/>
    <property type="project" value="GO_Central"/>
</dbReference>
<evidence type="ECO:0000313" key="12">
    <source>
        <dbReference type="EMBL" id="EEZ99527.1"/>
    </source>
</evidence>
<comment type="similarity">
    <text evidence="6">Belongs to the DEAD box helicase family.</text>
</comment>
<evidence type="ECO:0000256" key="6">
    <source>
        <dbReference type="RuleBase" id="RU000492"/>
    </source>
</evidence>
<dbReference type="SUPFAM" id="SSF52540">
    <property type="entry name" value="P-loop containing nucleoside triphosphate hydrolases"/>
    <property type="match status" value="1"/>
</dbReference>
<evidence type="ECO:0000256" key="8">
    <source>
        <dbReference type="SAM" id="Coils"/>
    </source>
</evidence>
<evidence type="ECO:0000256" key="2">
    <source>
        <dbReference type="ARBA" id="ARBA00022801"/>
    </source>
</evidence>
<dbReference type="InterPro" id="IPR027417">
    <property type="entry name" value="P-loop_NTPase"/>
</dbReference>
<dbReference type="PANTHER" id="PTHR24031">
    <property type="entry name" value="RNA HELICASE"/>
    <property type="match status" value="1"/>
</dbReference>
<evidence type="ECO:0000256" key="7">
    <source>
        <dbReference type="RuleBase" id="RU365068"/>
    </source>
</evidence>
<comment type="function">
    <text evidence="7">RNA helicase.</text>
</comment>
<dbReference type="eggNOG" id="KOG0350">
    <property type="taxonomic scope" value="Eukaryota"/>
</dbReference>
<evidence type="ECO:0000256" key="5">
    <source>
        <dbReference type="ARBA" id="ARBA00022884"/>
    </source>
</evidence>
<dbReference type="CDD" id="cd17956">
    <property type="entry name" value="DEADc_DDX51"/>
    <property type="match status" value="1"/>
</dbReference>
<name>D6WD90_TRICA</name>
<dbReference type="InterPro" id="IPR011545">
    <property type="entry name" value="DEAD/DEAH_box_helicase_dom"/>
</dbReference>
<evidence type="ECO:0000256" key="3">
    <source>
        <dbReference type="ARBA" id="ARBA00022806"/>
    </source>
</evidence>
<feature type="compositionally biased region" description="Basic and acidic residues" evidence="9">
    <location>
        <begin position="41"/>
        <end position="51"/>
    </location>
</feature>
<dbReference type="SMART" id="SM00490">
    <property type="entry name" value="HELICc"/>
    <property type="match status" value="1"/>
</dbReference>
<dbReference type="GO" id="GO:0003723">
    <property type="term" value="F:RNA binding"/>
    <property type="evidence" value="ECO:0007669"/>
    <property type="project" value="UniProtKB-UniRule"/>
</dbReference>
<reference evidence="12 13" key="1">
    <citation type="journal article" date="2008" name="Nature">
        <title>The genome of the model beetle and pest Tribolium castaneum.</title>
        <authorList>
            <consortium name="Tribolium Genome Sequencing Consortium"/>
            <person name="Richards S."/>
            <person name="Gibbs R.A."/>
            <person name="Weinstock G.M."/>
            <person name="Brown S.J."/>
            <person name="Denell R."/>
            <person name="Beeman R.W."/>
            <person name="Gibbs R."/>
            <person name="Beeman R.W."/>
            <person name="Brown S.J."/>
            <person name="Bucher G."/>
            <person name="Friedrich M."/>
            <person name="Grimmelikhuijzen C.J."/>
            <person name="Klingler M."/>
            <person name="Lorenzen M."/>
            <person name="Richards S."/>
            <person name="Roth S."/>
            <person name="Schroder R."/>
            <person name="Tautz D."/>
            <person name="Zdobnov E.M."/>
            <person name="Muzny D."/>
            <person name="Gibbs R.A."/>
            <person name="Weinstock G.M."/>
            <person name="Attaway T."/>
            <person name="Bell S."/>
            <person name="Buhay C.J."/>
            <person name="Chandrabose M.N."/>
            <person name="Chavez D."/>
            <person name="Clerk-Blankenburg K.P."/>
            <person name="Cree A."/>
            <person name="Dao M."/>
            <person name="Davis C."/>
            <person name="Chacko J."/>
            <person name="Dinh H."/>
            <person name="Dugan-Rocha S."/>
            <person name="Fowler G."/>
            <person name="Garner T.T."/>
            <person name="Garnes J."/>
            <person name="Gnirke A."/>
            <person name="Hawes A."/>
            <person name="Hernandez J."/>
            <person name="Hines S."/>
            <person name="Holder M."/>
            <person name="Hume J."/>
            <person name="Jhangiani S.N."/>
            <person name="Joshi V."/>
            <person name="Khan Z.M."/>
            <person name="Jackson L."/>
            <person name="Kovar C."/>
            <person name="Kowis A."/>
            <person name="Lee S."/>
            <person name="Lewis L.R."/>
            <person name="Margolis J."/>
            <person name="Morgan M."/>
            <person name="Nazareth L.V."/>
            <person name="Nguyen N."/>
            <person name="Okwuonu G."/>
            <person name="Parker D."/>
            <person name="Richards S."/>
            <person name="Ruiz S.J."/>
            <person name="Santibanez J."/>
            <person name="Savard J."/>
            <person name="Scherer S.E."/>
            <person name="Schneider B."/>
            <person name="Sodergren E."/>
            <person name="Tautz D."/>
            <person name="Vattahil S."/>
            <person name="Villasana D."/>
            <person name="White C.S."/>
            <person name="Wright R."/>
            <person name="Park Y."/>
            <person name="Beeman R.W."/>
            <person name="Lord J."/>
            <person name="Oppert B."/>
            <person name="Lorenzen M."/>
            <person name="Brown S."/>
            <person name="Wang L."/>
            <person name="Savard J."/>
            <person name="Tautz D."/>
            <person name="Richards S."/>
            <person name="Weinstock G."/>
            <person name="Gibbs R.A."/>
            <person name="Liu Y."/>
            <person name="Worley K."/>
            <person name="Weinstock G."/>
            <person name="Elsik C.G."/>
            <person name="Reese J.T."/>
            <person name="Elhaik E."/>
            <person name="Landan G."/>
            <person name="Graur D."/>
            <person name="Arensburger P."/>
            <person name="Atkinson P."/>
            <person name="Beeman R.W."/>
            <person name="Beidler J."/>
            <person name="Brown S.J."/>
            <person name="Demuth J.P."/>
            <person name="Drury D.W."/>
            <person name="Du Y.Z."/>
            <person name="Fujiwara H."/>
            <person name="Lorenzen M."/>
            <person name="Maselli V."/>
            <person name="Osanai M."/>
            <person name="Park Y."/>
            <person name="Robertson H.M."/>
            <person name="Tu Z."/>
            <person name="Wang J.J."/>
            <person name="Wang S."/>
            <person name="Richards S."/>
            <person name="Song H."/>
            <person name="Zhang L."/>
            <person name="Sodergren E."/>
            <person name="Werner D."/>
            <person name="Stanke M."/>
            <person name="Morgenstern B."/>
            <person name="Solovyev V."/>
            <person name="Kosarev P."/>
            <person name="Brown G."/>
            <person name="Chen H.C."/>
            <person name="Ermolaeva O."/>
            <person name="Hlavina W."/>
            <person name="Kapustin Y."/>
            <person name="Kiryutin B."/>
            <person name="Kitts P."/>
            <person name="Maglott D."/>
            <person name="Pruitt K."/>
            <person name="Sapojnikov V."/>
            <person name="Souvorov A."/>
            <person name="Mackey A.J."/>
            <person name="Waterhouse R.M."/>
            <person name="Wyder S."/>
            <person name="Zdobnov E.M."/>
            <person name="Zdobnov E.M."/>
            <person name="Wyder S."/>
            <person name="Kriventseva E.V."/>
            <person name="Kadowaki T."/>
            <person name="Bork P."/>
            <person name="Aranda M."/>
            <person name="Bao R."/>
            <person name="Beermann A."/>
            <person name="Berns N."/>
            <person name="Bolognesi R."/>
            <person name="Bonneton F."/>
            <person name="Bopp D."/>
            <person name="Brown S.J."/>
            <person name="Bucher G."/>
            <person name="Butts T."/>
            <person name="Chaumot A."/>
            <person name="Denell R.E."/>
            <person name="Ferrier D.E."/>
            <person name="Friedrich M."/>
            <person name="Gordon C.M."/>
            <person name="Jindra M."/>
            <person name="Klingler M."/>
            <person name="Lan Q."/>
            <person name="Lattorff H.M."/>
            <person name="Laudet V."/>
            <person name="von Levetsow C."/>
            <person name="Liu Z."/>
            <person name="Lutz R."/>
            <person name="Lynch J.A."/>
            <person name="da Fonseca R.N."/>
            <person name="Posnien N."/>
            <person name="Reuter R."/>
            <person name="Roth S."/>
            <person name="Savard J."/>
            <person name="Schinko J.B."/>
            <person name="Schmitt C."/>
            <person name="Schoppmeier M."/>
            <person name="Schroder R."/>
            <person name="Shippy T.D."/>
            <person name="Simonnet F."/>
            <person name="Marques-Souza H."/>
            <person name="Tautz D."/>
            <person name="Tomoyasu Y."/>
            <person name="Trauner J."/>
            <person name="Van der Zee M."/>
            <person name="Vervoort M."/>
            <person name="Wittkopp N."/>
            <person name="Wimmer E.A."/>
            <person name="Yang X."/>
            <person name="Jones A.K."/>
            <person name="Sattelle D.B."/>
            <person name="Ebert P.R."/>
            <person name="Nelson D."/>
            <person name="Scott J.G."/>
            <person name="Beeman R.W."/>
            <person name="Muthukrishnan S."/>
            <person name="Kramer K.J."/>
            <person name="Arakane Y."/>
            <person name="Beeman R.W."/>
            <person name="Zhu Q."/>
            <person name="Hogenkamp D."/>
            <person name="Dixit R."/>
            <person name="Oppert B."/>
            <person name="Jiang H."/>
            <person name="Zou Z."/>
            <person name="Marshall J."/>
            <person name="Elpidina E."/>
            <person name="Vinokurov K."/>
            <person name="Oppert C."/>
            <person name="Zou Z."/>
            <person name="Evans J."/>
            <person name="Lu Z."/>
            <person name="Zhao P."/>
            <person name="Sumathipala N."/>
            <person name="Altincicek B."/>
            <person name="Vilcinskas A."/>
            <person name="Williams M."/>
            <person name="Hultmark D."/>
            <person name="Hetru C."/>
            <person name="Jiang H."/>
            <person name="Grimmelikhuijzen C.J."/>
            <person name="Hauser F."/>
            <person name="Cazzamali G."/>
            <person name="Williamson M."/>
            <person name="Park Y."/>
            <person name="Li B."/>
            <person name="Tanaka Y."/>
            <person name="Predel R."/>
            <person name="Neupert S."/>
            <person name="Schachtner J."/>
            <person name="Verleyen P."/>
            <person name="Raible F."/>
            <person name="Bork P."/>
            <person name="Friedrich M."/>
            <person name="Walden K.K."/>
            <person name="Robertson H.M."/>
            <person name="Angeli S."/>
            <person name="Foret S."/>
            <person name="Bucher G."/>
            <person name="Schuetz S."/>
            <person name="Maleszka R."/>
            <person name="Wimmer E.A."/>
            <person name="Beeman R.W."/>
            <person name="Lorenzen M."/>
            <person name="Tomoyasu Y."/>
            <person name="Miller S.C."/>
            <person name="Grossmann D."/>
            <person name="Bucher G."/>
        </authorList>
    </citation>
    <scope>NUCLEOTIDE SEQUENCE [LARGE SCALE GENOMIC DNA]</scope>
    <source>
        <strain evidence="12 13">Georgia GA2</strain>
    </source>
</reference>
<keyword evidence="4 6" id="KW-0067">ATP-binding</keyword>
<organism evidence="12 13">
    <name type="scientific">Tribolium castaneum</name>
    <name type="common">Red flour beetle</name>
    <dbReference type="NCBI Taxonomy" id="7070"/>
    <lineage>
        <taxon>Eukaryota</taxon>
        <taxon>Metazoa</taxon>
        <taxon>Ecdysozoa</taxon>
        <taxon>Arthropoda</taxon>
        <taxon>Hexapoda</taxon>
        <taxon>Insecta</taxon>
        <taxon>Pterygota</taxon>
        <taxon>Neoptera</taxon>
        <taxon>Endopterygota</taxon>
        <taxon>Coleoptera</taxon>
        <taxon>Polyphaga</taxon>
        <taxon>Cucujiformia</taxon>
        <taxon>Tenebrionidae</taxon>
        <taxon>Tenebrionidae incertae sedis</taxon>
        <taxon>Tribolium</taxon>
    </lineage>
</organism>
<evidence type="ECO:0000313" key="13">
    <source>
        <dbReference type="Proteomes" id="UP000007266"/>
    </source>
</evidence>
<dbReference type="Gene3D" id="3.40.50.300">
    <property type="entry name" value="P-loop containing nucleotide triphosphate hydrolases"/>
    <property type="match status" value="2"/>
</dbReference>
<dbReference type="GO" id="GO:0005524">
    <property type="term" value="F:ATP binding"/>
    <property type="evidence" value="ECO:0007669"/>
    <property type="project" value="UniProtKB-UniRule"/>
</dbReference>
<keyword evidence="13" id="KW-1185">Reference proteome</keyword>
<dbReference type="EC" id="3.6.4.13" evidence="7"/>
<dbReference type="InterPro" id="IPR014001">
    <property type="entry name" value="Helicase_ATP-bd"/>
</dbReference>
<dbReference type="PROSITE" id="PS51194">
    <property type="entry name" value="HELICASE_CTER"/>
    <property type="match status" value="1"/>
</dbReference>
<evidence type="ECO:0000259" key="11">
    <source>
        <dbReference type="PROSITE" id="PS51194"/>
    </source>
</evidence>
<keyword evidence="8" id="KW-0175">Coiled coil</keyword>
<dbReference type="STRING" id="7070.D6WD90"/>
<dbReference type="AlphaFoldDB" id="D6WD90"/>
<dbReference type="GO" id="GO:0003724">
    <property type="term" value="F:RNA helicase activity"/>
    <property type="evidence" value="ECO:0007669"/>
    <property type="project" value="UniProtKB-EC"/>
</dbReference>
<keyword evidence="3 6" id="KW-0347">Helicase</keyword>
<dbReference type="InterPro" id="IPR001650">
    <property type="entry name" value="Helicase_C-like"/>
</dbReference>
<reference evidence="12 13" key="2">
    <citation type="journal article" date="2010" name="Nucleic Acids Res.">
        <title>BeetleBase in 2010: revisions to provide comprehensive genomic information for Tribolium castaneum.</title>
        <authorList>
            <person name="Kim H.S."/>
            <person name="Murphy T."/>
            <person name="Xia J."/>
            <person name="Caragea D."/>
            <person name="Park Y."/>
            <person name="Beeman R.W."/>
            <person name="Lorenzen M.D."/>
            <person name="Butcher S."/>
            <person name="Manak J.R."/>
            <person name="Brown S.J."/>
        </authorList>
    </citation>
    <scope>GENOME REANNOTATION</scope>
    <source>
        <strain evidence="12 13">Georgia GA2</strain>
    </source>
</reference>
<feature type="domain" description="Helicase ATP-binding" evidence="10">
    <location>
        <begin position="170"/>
        <end position="367"/>
    </location>
</feature>
<feature type="coiled-coil region" evidence="8">
    <location>
        <begin position="536"/>
        <end position="573"/>
    </location>
</feature>
<dbReference type="PROSITE" id="PS51192">
    <property type="entry name" value="HELICASE_ATP_BIND_1"/>
    <property type="match status" value="1"/>
</dbReference>
<protein>
    <recommendedName>
        <fullName evidence="7">ATP-dependent RNA helicase</fullName>
        <ecNumber evidence="7">3.6.4.13</ecNumber>
    </recommendedName>
</protein>
<feature type="region of interest" description="Disordered" evidence="9">
    <location>
        <begin position="1"/>
        <end position="89"/>
    </location>
</feature>
<evidence type="ECO:0000256" key="4">
    <source>
        <dbReference type="ARBA" id="ARBA00022840"/>
    </source>
</evidence>
<evidence type="ECO:0000256" key="9">
    <source>
        <dbReference type="SAM" id="MobiDB-lite"/>
    </source>
</evidence>
<dbReference type="OrthoDB" id="3370at2759"/>
<evidence type="ECO:0000259" key="10">
    <source>
        <dbReference type="PROSITE" id="PS51192"/>
    </source>
</evidence>
<dbReference type="OMA" id="HEVKAFD"/>
<comment type="domain">
    <text evidence="7">The Q motif is unique to and characteristic of the DEAD box family of RNA helicases and controls ATP binding and hydrolysis.</text>
</comment>
<keyword evidence="5 7" id="KW-0694">RNA-binding</keyword>
<dbReference type="PROSITE" id="PS00039">
    <property type="entry name" value="DEAD_ATP_HELICASE"/>
    <property type="match status" value="1"/>
</dbReference>
<gene>
    <name evidence="12" type="primary">AUGUSTUS-3.0.2_00109</name>
    <name evidence="12" type="ORF">TcasGA2_TC000109</name>
</gene>
<dbReference type="CDD" id="cd18787">
    <property type="entry name" value="SF2_C_DEAD"/>
    <property type="match status" value="1"/>
</dbReference>
<proteinExistence type="inferred from homology"/>
<dbReference type="InterPro" id="IPR000629">
    <property type="entry name" value="RNA-helicase_DEAD-box_CS"/>
</dbReference>
<dbReference type="HOGENOM" id="CLU_003041_15_3_1"/>
<dbReference type="PhylomeDB" id="D6WD90"/>
<dbReference type="GO" id="GO:0016787">
    <property type="term" value="F:hydrolase activity"/>
    <property type="evidence" value="ECO:0007669"/>
    <property type="project" value="UniProtKB-KW"/>
</dbReference>
<dbReference type="Pfam" id="PF00270">
    <property type="entry name" value="DEAD"/>
    <property type="match status" value="1"/>
</dbReference>
<accession>D6WD90</accession>
<dbReference type="EMBL" id="KQ971321">
    <property type="protein sequence ID" value="EEZ99527.1"/>
    <property type="molecule type" value="Genomic_DNA"/>
</dbReference>
<keyword evidence="2 6" id="KW-0378">Hydrolase</keyword>
<keyword evidence="1 6" id="KW-0547">Nucleotide-binding</keyword>
<dbReference type="KEGG" id="tca:657837"/>
<dbReference type="Proteomes" id="UP000007266">
    <property type="component" value="Linkage group 3"/>
</dbReference>